<feature type="signal peptide" evidence="1">
    <location>
        <begin position="1"/>
        <end position="20"/>
    </location>
</feature>
<keyword evidence="1" id="KW-0732">Signal</keyword>
<evidence type="ECO:0000313" key="3">
    <source>
        <dbReference type="Proteomes" id="UP001549691"/>
    </source>
</evidence>
<keyword evidence="3" id="KW-1185">Reference proteome</keyword>
<name>A0ABV2TFM8_9RHOO</name>
<gene>
    <name evidence="2" type="ORF">ABXR19_00865</name>
</gene>
<dbReference type="Gene3D" id="2.60.40.1120">
    <property type="entry name" value="Carboxypeptidase-like, regulatory domain"/>
    <property type="match status" value="1"/>
</dbReference>
<dbReference type="Proteomes" id="UP001549691">
    <property type="component" value="Unassembled WGS sequence"/>
</dbReference>
<feature type="chain" id="PRO_5047222657" evidence="1">
    <location>
        <begin position="21"/>
        <end position="140"/>
    </location>
</feature>
<dbReference type="EMBL" id="JBEWZI010000001">
    <property type="protein sequence ID" value="MET7012719.1"/>
    <property type="molecule type" value="Genomic_DNA"/>
</dbReference>
<proteinExistence type="predicted"/>
<accession>A0ABV2TFM8</accession>
<evidence type="ECO:0000256" key="1">
    <source>
        <dbReference type="SAM" id="SignalP"/>
    </source>
</evidence>
<dbReference type="RefSeq" id="WP_354599178.1">
    <property type="nucleotide sequence ID" value="NZ_JBEWZI010000001.1"/>
</dbReference>
<sequence length="140" mass="14934">MHRNILLVLSGVLITHLALAAELPANLPAPTTRGAVTFVSGGIGLDESTAMKAAEKDYPLTLEFVVKTASTSGYTSDVKVLLADHNGKTLLDTVSNGPFLLVKLPPGNYRLEASKDGQTKLRQVDVRAGSHQKILIEWGT</sequence>
<dbReference type="SUPFAM" id="SSF49478">
    <property type="entry name" value="Cna protein B-type domain"/>
    <property type="match status" value="1"/>
</dbReference>
<evidence type="ECO:0000313" key="2">
    <source>
        <dbReference type="EMBL" id="MET7012719.1"/>
    </source>
</evidence>
<protein>
    <submittedName>
        <fullName evidence="2">Carboxypeptidase-like regulatory domain-containing protein</fullName>
    </submittedName>
</protein>
<organism evidence="2 3">
    <name type="scientific">Uliginosibacterium flavum</name>
    <dbReference type="NCBI Taxonomy" id="1396831"/>
    <lineage>
        <taxon>Bacteria</taxon>
        <taxon>Pseudomonadati</taxon>
        <taxon>Pseudomonadota</taxon>
        <taxon>Betaproteobacteria</taxon>
        <taxon>Rhodocyclales</taxon>
        <taxon>Zoogloeaceae</taxon>
        <taxon>Uliginosibacterium</taxon>
    </lineage>
</organism>
<reference evidence="2 3" key="1">
    <citation type="submission" date="2024-07" db="EMBL/GenBank/DDBJ databases">
        <title>Uliginosibacterium flavum JJ3220;KACC:17644.</title>
        <authorList>
            <person name="Kim M.K."/>
        </authorList>
    </citation>
    <scope>NUCLEOTIDE SEQUENCE [LARGE SCALE GENOMIC DNA]</scope>
    <source>
        <strain evidence="2 3">KACC:17644</strain>
    </source>
</reference>
<comment type="caution">
    <text evidence="2">The sequence shown here is derived from an EMBL/GenBank/DDBJ whole genome shotgun (WGS) entry which is preliminary data.</text>
</comment>